<organism evidence="5 6">
    <name type="scientific">Flavobacterium gillisiae</name>
    <dbReference type="NCBI Taxonomy" id="150146"/>
    <lineage>
        <taxon>Bacteria</taxon>
        <taxon>Pseudomonadati</taxon>
        <taxon>Bacteroidota</taxon>
        <taxon>Flavobacteriia</taxon>
        <taxon>Flavobacteriales</taxon>
        <taxon>Flavobacteriaceae</taxon>
        <taxon>Flavobacterium</taxon>
    </lineage>
</organism>
<evidence type="ECO:0000313" key="6">
    <source>
        <dbReference type="Proteomes" id="UP000198951"/>
    </source>
</evidence>
<dbReference type="CDD" id="cd03349">
    <property type="entry name" value="LbH_XAT"/>
    <property type="match status" value="1"/>
</dbReference>
<dbReference type="STRING" id="150146.SAMN05443667_10329"/>
<evidence type="ECO:0000313" key="5">
    <source>
        <dbReference type="EMBL" id="SEA26039.1"/>
    </source>
</evidence>
<accession>A0A1H3ZQR3</accession>
<dbReference type="Pfam" id="PF00132">
    <property type="entry name" value="Hexapep"/>
    <property type="match status" value="1"/>
</dbReference>
<dbReference type="EMBL" id="FNRD01000003">
    <property type="protein sequence ID" value="SEA26039.1"/>
    <property type="molecule type" value="Genomic_DNA"/>
</dbReference>
<keyword evidence="2 5" id="KW-0808">Transferase</keyword>
<dbReference type="Proteomes" id="UP000198951">
    <property type="component" value="Unassembled WGS sequence"/>
</dbReference>
<evidence type="ECO:0000256" key="3">
    <source>
        <dbReference type="ARBA" id="ARBA00022737"/>
    </source>
</evidence>
<dbReference type="PROSITE" id="PS00101">
    <property type="entry name" value="HEXAPEP_TRANSFERASES"/>
    <property type="match status" value="1"/>
</dbReference>
<dbReference type="PANTHER" id="PTHR43300:SF11">
    <property type="entry name" value="ACETYLTRANSFERASE RV3034C-RELATED"/>
    <property type="match status" value="1"/>
</dbReference>
<dbReference type="InterPro" id="IPR050179">
    <property type="entry name" value="Trans_hexapeptide_repeat"/>
</dbReference>
<keyword evidence="4" id="KW-0012">Acyltransferase</keyword>
<protein>
    <submittedName>
        <fullName evidence="5">Acetyltransferase (Isoleucine patch superfamily)</fullName>
    </submittedName>
</protein>
<gene>
    <name evidence="5" type="ORF">SAMN05443667_10329</name>
</gene>
<dbReference type="InterPro" id="IPR011004">
    <property type="entry name" value="Trimer_LpxA-like_sf"/>
</dbReference>
<sequence length="215" mass="24244">MNSILKNPLTIWLSWFIKYRVLLFKNKNKYLKVGYLTSLHNVKFGNYNTFYDNIIVSNTEIGDFTYISSNSNIKNCKIGKFCSIGPNVQIGLGMHPTNYLSTFPAFFSTKKQGQISFVDKNYFVELGSVVIGNDVWIGANVMILDNVTVGDGAIIAAGAVVTKNVNPFSIVGGVPAKIIGSRFDEDKISNIIKMKWWDNDIEWIKNNINLFTKKY</sequence>
<keyword evidence="3" id="KW-0677">Repeat</keyword>
<dbReference type="SUPFAM" id="SSF51161">
    <property type="entry name" value="Trimeric LpxA-like enzymes"/>
    <property type="match status" value="1"/>
</dbReference>
<comment type="similarity">
    <text evidence="1">Belongs to the transferase hexapeptide repeat family.</text>
</comment>
<dbReference type="PANTHER" id="PTHR43300">
    <property type="entry name" value="ACETYLTRANSFERASE"/>
    <property type="match status" value="1"/>
</dbReference>
<dbReference type="GO" id="GO:0016746">
    <property type="term" value="F:acyltransferase activity"/>
    <property type="evidence" value="ECO:0007669"/>
    <property type="project" value="UniProtKB-KW"/>
</dbReference>
<reference evidence="6" key="1">
    <citation type="submission" date="2016-10" db="EMBL/GenBank/DDBJ databases">
        <authorList>
            <person name="Varghese N."/>
            <person name="Submissions S."/>
        </authorList>
    </citation>
    <scope>NUCLEOTIDE SEQUENCE [LARGE SCALE GENOMIC DNA]</scope>
    <source>
        <strain evidence="6">DSM 22376</strain>
    </source>
</reference>
<dbReference type="Gene3D" id="2.160.10.10">
    <property type="entry name" value="Hexapeptide repeat proteins"/>
    <property type="match status" value="1"/>
</dbReference>
<proteinExistence type="inferred from homology"/>
<evidence type="ECO:0000256" key="2">
    <source>
        <dbReference type="ARBA" id="ARBA00022679"/>
    </source>
</evidence>
<dbReference type="RefSeq" id="WP_091085929.1">
    <property type="nucleotide sequence ID" value="NZ_FNRD01000003.1"/>
</dbReference>
<keyword evidence="6" id="KW-1185">Reference proteome</keyword>
<dbReference type="OrthoDB" id="9814490at2"/>
<name>A0A1H3ZQR3_9FLAO</name>
<evidence type="ECO:0000256" key="1">
    <source>
        <dbReference type="ARBA" id="ARBA00007274"/>
    </source>
</evidence>
<dbReference type="AlphaFoldDB" id="A0A1H3ZQR3"/>
<dbReference type="InterPro" id="IPR018357">
    <property type="entry name" value="Hexapep_transf_CS"/>
</dbReference>
<dbReference type="InterPro" id="IPR001451">
    <property type="entry name" value="Hexapep"/>
</dbReference>
<evidence type="ECO:0000256" key="4">
    <source>
        <dbReference type="ARBA" id="ARBA00023315"/>
    </source>
</evidence>